<evidence type="ECO:0000313" key="4">
    <source>
        <dbReference type="Proteomes" id="UP001217918"/>
    </source>
</evidence>
<dbReference type="InterPro" id="IPR057194">
    <property type="entry name" value="DUF7872"/>
</dbReference>
<comment type="caution">
    <text evidence="3">The sequence shown here is derived from an EMBL/GenBank/DDBJ whole genome shotgun (WGS) entry which is preliminary data.</text>
</comment>
<dbReference type="PANTHER" id="PTHR33339">
    <property type="entry name" value="LYSM DOMAIN-CONTAINING PROTEIN"/>
    <property type="match status" value="1"/>
</dbReference>
<dbReference type="Proteomes" id="UP001217918">
    <property type="component" value="Unassembled WGS sequence"/>
</dbReference>
<dbReference type="PANTHER" id="PTHR33339:SF1">
    <property type="entry name" value="LYSM DOMAIN-CONTAINING PROTEIN"/>
    <property type="match status" value="1"/>
</dbReference>
<feature type="signal peptide" evidence="1">
    <location>
        <begin position="1"/>
        <end position="21"/>
    </location>
</feature>
<evidence type="ECO:0000259" key="2">
    <source>
        <dbReference type="Pfam" id="PF25278"/>
    </source>
</evidence>
<feature type="domain" description="DUF7872" evidence="2">
    <location>
        <begin position="217"/>
        <end position="307"/>
    </location>
</feature>
<proteinExistence type="predicted"/>
<organism evidence="3 4">
    <name type="scientific">Phyllachora maydis</name>
    <dbReference type="NCBI Taxonomy" id="1825666"/>
    <lineage>
        <taxon>Eukaryota</taxon>
        <taxon>Fungi</taxon>
        <taxon>Dikarya</taxon>
        <taxon>Ascomycota</taxon>
        <taxon>Pezizomycotina</taxon>
        <taxon>Sordariomycetes</taxon>
        <taxon>Sordariomycetidae</taxon>
        <taxon>Phyllachorales</taxon>
        <taxon>Phyllachoraceae</taxon>
        <taxon>Phyllachora</taxon>
    </lineage>
</organism>
<keyword evidence="4" id="KW-1185">Reference proteome</keyword>
<reference evidence="3" key="1">
    <citation type="journal article" date="2023" name="Mol. Plant Microbe Interact.">
        <title>Elucidating the Obligate Nature and Biological Capacity of an Invasive Fungal Corn Pathogen.</title>
        <authorList>
            <person name="MacCready J.S."/>
            <person name="Roggenkamp E.M."/>
            <person name="Gdanetz K."/>
            <person name="Chilvers M.I."/>
        </authorList>
    </citation>
    <scope>NUCLEOTIDE SEQUENCE</scope>
    <source>
        <strain evidence="3">PM02</strain>
    </source>
</reference>
<accession>A0AAD9I2J2</accession>
<gene>
    <name evidence="3" type="ORF">P8C59_004026</name>
</gene>
<evidence type="ECO:0000313" key="3">
    <source>
        <dbReference type="EMBL" id="KAK2069444.1"/>
    </source>
</evidence>
<dbReference type="AlphaFoldDB" id="A0AAD9I2J2"/>
<sequence length="451" mass="50679">MRHHHVLGCHLVIVALSTVLAAPVDVQDNDQLADGNNGGDGDLETRQYPVCSAGDISDTAWKDLEMDSFLANVSQHYRRYPTNNVEALAAYLGAPNFFCGVGLWCNAGQPCDPVGVPGWYVLLALQEWNNWVNNLDTALAYTAAIFGMELPKIANDLWPRPQDDITPLKKVIGWVNGIINGFPVTALMGRYVGSLGAIIQGNDIIMSSNMVAPGTDTQYLHWSDFADQMSQVLNNYRQAISSYVTKIIDAPIDDPTWGINKILQGGRFLERGTNFTQNSLEDWMIRSVRFNALGLLLQAQDIYLLRTWNVTRERCDDRHDGLHCTPQPNGLWTRYRLQQRGGAAYDPDPANDVAHKLMHNYDMTKEDIFEGPTRCFDQNDYELLTDPWSAGDLDLSFFADPLKPCNFNVRVCNMDAAEHGEYGKTEWSNPSLGEGFTHWDDRCKDQGTWDY</sequence>
<name>A0AAD9I2J2_9PEZI</name>
<dbReference type="EMBL" id="JAQQPM010000003">
    <property type="protein sequence ID" value="KAK2069444.1"/>
    <property type="molecule type" value="Genomic_DNA"/>
</dbReference>
<protein>
    <recommendedName>
        <fullName evidence="2">DUF7872 domain-containing protein</fullName>
    </recommendedName>
</protein>
<feature type="chain" id="PRO_5041977388" description="DUF7872 domain-containing protein" evidence="1">
    <location>
        <begin position="22"/>
        <end position="451"/>
    </location>
</feature>
<keyword evidence="1" id="KW-0732">Signal</keyword>
<dbReference type="Pfam" id="PF25278">
    <property type="entry name" value="DUF7872"/>
    <property type="match status" value="1"/>
</dbReference>
<evidence type="ECO:0000256" key="1">
    <source>
        <dbReference type="SAM" id="SignalP"/>
    </source>
</evidence>